<reference evidence="1" key="1">
    <citation type="submission" date="2018-05" db="EMBL/GenBank/DDBJ databases">
        <authorList>
            <person name="Lanie J.A."/>
            <person name="Ng W.-L."/>
            <person name="Kazmierczak K.M."/>
            <person name="Andrzejewski T.M."/>
            <person name="Davidsen T.M."/>
            <person name="Wayne K.J."/>
            <person name="Tettelin H."/>
            <person name="Glass J.I."/>
            <person name="Rusch D."/>
            <person name="Podicherti R."/>
            <person name="Tsui H.-C.T."/>
            <person name="Winkler M.E."/>
        </authorList>
    </citation>
    <scope>NUCLEOTIDE SEQUENCE</scope>
</reference>
<accession>A0A381TGY8</accession>
<gene>
    <name evidence="1" type="ORF">METZ01_LOCUS67888</name>
</gene>
<evidence type="ECO:0000313" key="1">
    <source>
        <dbReference type="EMBL" id="SVA15034.1"/>
    </source>
</evidence>
<proteinExistence type="predicted"/>
<protein>
    <submittedName>
        <fullName evidence="1">Uncharacterized protein</fullName>
    </submittedName>
</protein>
<dbReference type="EMBL" id="UINC01004534">
    <property type="protein sequence ID" value="SVA15034.1"/>
    <property type="molecule type" value="Genomic_DNA"/>
</dbReference>
<sequence length="225" mass="24677">MGNRILKLSFGVTFVLVMSCDELASVFGDQIEGDWEISAAVIYENFDCSGEGYDMLADFFEYADEVEAMIPPGLGIAWEADFEQDTVTDINSYSMSLGILYENPFGYFPVTAASEDTTMCDYYDGVVDNGWCMATMDSDVCSEWAYDGVWDDSSSTCLEPLVAVSGTWEITADELCLYATDGDTDFLGDLCFGYEVAGTSLVLTSQDSVYNQCIELTFGKVPDGE</sequence>
<organism evidence="1">
    <name type="scientific">marine metagenome</name>
    <dbReference type="NCBI Taxonomy" id="408172"/>
    <lineage>
        <taxon>unclassified sequences</taxon>
        <taxon>metagenomes</taxon>
        <taxon>ecological metagenomes</taxon>
    </lineage>
</organism>
<name>A0A381TGY8_9ZZZZ</name>
<dbReference type="AlphaFoldDB" id="A0A381TGY8"/>
<dbReference type="PROSITE" id="PS51257">
    <property type="entry name" value="PROKAR_LIPOPROTEIN"/>
    <property type="match status" value="1"/>
</dbReference>